<protein>
    <submittedName>
        <fullName evidence="3">NAD-dependent epimerase/dehydratase family protein</fullName>
    </submittedName>
</protein>
<keyword evidence="4" id="KW-1185">Reference proteome</keyword>
<dbReference type="SUPFAM" id="SSF51735">
    <property type="entry name" value="NAD(P)-binding Rossmann-fold domains"/>
    <property type="match status" value="1"/>
</dbReference>
<evidence type="ECO:0000259" key="2">
    <source>
        <dbReference type="Pfam" id="PF01370"/>
    </source>
</evidence>
<proteinExistence type="predicted"/>
<evidence type="ECO:0000313" key="4">
    <source>
        <dbReference type="Proteomes" id="UP000476332"/>
    </source>
</evidence>
<feature type="domain" description="NAD-dependent epimerase/dehydratase" evidence="2">
    <location>
        <begin position="125"/>
        <end position="234"/>
    </location>
</feature>
<organism evidence="3 4">
    <name type="scientific">Aurantimonas aggregata</name>
    <dbReference type="NCBI Taxonomy" id="2047720"/>
    <lineage>
        <taxon>Bacteria</taxon>
        <taxon>Pseudomonadati</taxon>
        <taxon>Pseudomonadota</taxon>
        <taxon>Alphaproteobacteria</taxon>
        <taxon>Hyphomicrobiales</taxon>
        <taxon>Aurantimonadaceae</taxon>
        <taxon>Aurantimonas</taxon>
    </lineage>
</organism>
<evidence type="ECO:0000313" key="3">
    <source>
        <dbReference type="EMBL" id="NDV86535.1"/>
    </source>
</evidence>
<gene>
    <name evidence="3" type="ORF">GTW51_07460</name>
</gene>
<dbReference type="CDD" id="cd05266">
    <property type="entry name" value="SDR_a4"/>
    <property type="match status" value="1"/>
</dbReference>
<evidence type="ECO:0000256" key="1">
    <source>
        <dbReference type="ARBA" id="ARBA00023027"/>
    </source>
</evidence>
<dbReference type="InterPro" id="IPR036291">
    <property type="entry name" value="NAD(P)-bd_dom_sf"/>
</dbReference>
<dbReference type="Gene3D" id="3.40.50.720">
    <property type="entry name" value="NAD(P)-binding Rossmann-like Domain"/>
    <property type="match status" value="1"/>
</dbReference>
<comment type="caution">
    <text evidence="3">The sequence shown here is derived from an EMBL/GenBank/DDBJ whole genome shotgun (WGS) entry which is preliminary data.</text>
</comment>
<dbReference type="RefSeq" id="WP_163043265.1">
    <property type="nucleotide sequence ID" value="NZ_JAAAMJ010000003.1"/>
</dbReference>
<name>A0A6L9MFB8_9HYPH</name>
<dbReference type="PANTHER" id="PTHR43574">
    <property type="entry name" value="EPIMERASE-RELATED"/>
    <property type="match status" value="1"/>
</dbReference>
<dbReference type="EMBL" id="JAAAMJ010000003">
    <property type="protein sequence ID" value="NDV86535.1"/>
    <property type="molecule type" value="Genomic_DNA"/>
</dbReference>
<dbReference type="Proteomes" id="UP000476332">
    <property type="component" value="Unassembled WGS sequence"/>
</dbReference>
<keyword evidence="1" id="KW-0520">NAD</keyword>
<accession>A0A6L9MFB8</accession>
<sequence>MALRAVPALTESRYFVFGHGYSAGHFVATLDPKSVEGVTVRTRDKASHLAAHGLKPFVFDGEHPTDGIASALYRATHLLISVPPGHEAPAGAHVGGANARPGDPVLRWYENEIAHGSPNLQWIGYLSTVGVYGDHDGGWVDETAEVRPVSARSRERVAAEDAWQKAAATRGVPLAILRLSGIYGPGRNGFVNLASGTARRLVKPGQVFNRIHVDDIAGALQLLAERRLGGIFNVTDDEPAPPQDVIAYAADIADIAAPPETPFDTAVLSPMARSFYGENKRVSNARLKAAGYVFRYPTYREGLAGLTADADRARAAAGLPVPQA</sequence>
<dbReference type="Pfam" id="PF01370">
    <property type="entry name" value="Epimerase"/>
    <property type="match status" value="1"/>
</dbReference>
<dbReference type="AlphaFoldDB" id="A0A6L9MFB8"/>
<reference evidence="3 4" key="1">
    <citation type="submission" date="2020-01" db="EMBL/GenBank/DDBJ databases">
        <title>Genomes of bacteria type strains.</title>
        <authorList>
            <person name="Chen J."/>
            <person name="Zhu S."/>
            <person name="Chen J."/>
        </authorList>
    </citation>
    <scope>NUCLEOTIDE SEQUENCE [LARGE SCALE GENOMIC DNA]</scope>
    <source>
        <strain evidence="3 4">KCTC 52919</strain>
    </source>
</reference>
<dbReference type="InterPro" id="IPR001509">
    <property type="entry name" value="Epimerase_deHydtase"/>
</dbReference>